<sequence length="122" mass="13741">MTKASKMDGPTRKMLGCGGKYLRGGGSRLELLEGEVLEGSVQILCVWKNLHFHNCTNGKEYEKMRTPLYITHQHAAGIRVTCSLVIFKEENANPQDSKEEECQLRRSHSQPLPDPTTAWLGR</sequence>
<dbReference type="AlphaFoldDB" id="A0A5B7J8T4"/>
<organism evidence="2 3">
    <name type="scientific">Portunus trituberculatus</name>
    <name type="common">Swimming crab</name>
    <name type="synonym">Neptunus trituberculatus</name>
    <dbReference type="NCBI Taxonomy" id="210409"/>
    <lineage>
        <taxon>Eukaryota</taxon>
        <taxon>Metazoa</taxon>
        <taxon>Ecdysozoa</taxon>
        <taxon>Arthropoda</taxon>
        <taxon>Crustacea</taxon>
        <taxon>Multicrustacea</taxon>
        <taxon>Malacostraca</taxon>
        <taxon>Eumalacostraca</taxon>
        <taxon>Eucarida</taxon>
        <taxon>Decapoda</taxon>
        <taxon>Pleocyemata</taxon>
        <taxon>Brachyura</taxon>
        <taxon>Eubrachyura</taxon>
        <taxon>Portunoidea</taxon>
        <taxon>Portunidae</taxon>
        <taxon>Portuninae</taxon>
        <taxon>Portunus</taxon>
    </lineage>
</organism>
<keyword evidence="3" id="KW-1185">Reference proteome</keyword>
<dbReference type="Proteomes" id="UP000324222">
    <property type="component" value="Unassembled WGS sequence"/>
</dbReference>
<reference evidence="2 3" key="1">
    <citation type="submission" date="2019-05" db="EMBL/GenBank/DDBJ databases">
        <title>Another draft genome of Portunus trituberculatus and its Hox gene families provides insights of decapod evolution.</title>
        <authorList>
            <person name="Jeong J.-H."/>
            <person name="Song I."/>
            <person name="Kim S."/>
            <person name="Choi T."/>
            <person name="Kim D."/>
            <person name="Ryu S."/>
            <person name="Kim W."/>
        </authorList>
    </citation>
    <scope>NUCLEOTIDE SEQUENCE [LARGE SCALE GENOMIC DNA]</scope>
    <source>
        <tissue evidence="2">Muscle</tissue>
    </source>
</reference>
<proteinExistence type="predicted"/>
<feature type="region of interest" description="Disordered" evidence="1">
    <location>
        <begin position="92"/>
        <end position="122"/>
    </location>
</feature>
<evidence type="ECO:0000313" key="3">
    <source>
        <dbReference type="Proteomes" id="UP000324222"/>
    </source>
</evidence>
<name>A0A5B7J8T4_PORTR</name>
<protein>
    <submittedName>
        <fullName evidence="2">Uncharacterized protein</fullName>
    </submittedName>
</protein>
<gene>
    <name evidence="2" type="ORF">E2C01_083735</name>
</gene>
<accession>A0A5B7J8T4</accession>
<comment type="caution">
    <text evidence="2">The sequence shown here is derived from an EMBL/GenBank/DDBJ whole genome shotgun (WGS) entry which is preliminary data.</text>
</comment>
<dbReference type="EMBL" id="VSRR010079012">
    <property type="protein sequence ID" value="MPC88814.1"/>
    <property type="molecule type" value="Genomic_DNA"/>
</dbReference>
<feature type="compositionally biased region" description="Basic and acidic residues" evidence="1">
    <location>
        <begin position="92"/>
        <end position="104"/>
    </location>
</feature>
<evidence type="ECO:0000256" key="1">
    <source>
        <dbReference type="SAM" id="MobiDB-lite"/>
    </source>
</evidence>
<evidence type="ECO:0000313" key="2">
    <source>
        <dbReference type="EMBL" id="MPC88814.1"/>
    </source>
</evidence>